<reference evidence="1 2" key="1">
    <citation type="journal article" date="2022" name="DNA Res.">
        <title>Chromosomal-level genome assembly of the orchid tree Bauhinia variegata (Leguminosae; Cercidoideae) supports the allotetraploid origin hypothesis of Bauhinia.</title>
        <authorList>
            <person name="Zhong Y."/>
            <person name="Chen Y."/>
            <person name="Zheng D."/>
            <person name="Pang J."/>
            <person name="Liu Y."/>
            <person name="Luo S."/>
            <person name="Meng S."/>
            <person name="Qian L."/>
            <person name="Wei D."/>
            <person name="Dai S."/>
            <person name="Zhou R."/>
        </authorList>
    </citation>
    <scope>NUCLEOTIDE SEQUENCE [LARGE SCALE GENOMIC DNA]</scope>
    <source>
        <strain evidence="1">BV-YZ2020</strain>
    </source>
</reference>
<comment type="caution">
    <text evidence="1">The sequence shown here is derived from an EMBL/GenBank/DDBJ whole genome shotgun (WGS) entry which is preliminary data.</text>
</comment>
<name>A0ACB9MGY4_BAUVA</name>
<organism evidence="1 2">
    <name type="scientific">Bauhinia variegata</name>
    <name type="common">Purple orchid tree</name>
    <name type="synonym">Phanera variegata</name>
    <dbReference type="NCBI Taxonomy" id="167791"/>
    <lineage>
        <taxon>Eukaryota</taxon>
        <taxon>Viridiplantae</taxon>
        <taxon>Streptophyta</taxon>
        <taxon>Embryophyta</taxon>
        <taxon>Tracheophyta</taxon>
        <taxon>Spermatophyta</taxon>
        <taxon>Magnoliopsida</taxon>
        <taxon>eudicotyledons</taxon>
        <taxon>Gunneridae</taxon>
        <taxon>Pentapetalae</taxon>
        <taxon>rosids</taxon>
        <taxon>fabids</taxon>
        <taxon>Fabales</taxon>
        <taxon>Fabaceae</taxon>
        <taxon>Cercidoideae</taxon>
        <taxon>Cercideae</taxon>
        <taxon>Bauhiniinae</taxon>
        <taxon>Bauhinia</taxon>
    </lineage>
</organism>
<dbReference type="Proteomes" id="UP000828941">
    <property type="component" value="Chromosome 9"/>
</dbReference>
<evidence type="ECO:0000313" key="2">
    <source>
        <dbReference type="Proteomes" id="UP000828941"/>
    </source>
</evidence>
<accession>A0ACB9MGY4</accession>
<evidence type="ECO:0000313" key="1">
    <source>
        <dbReference type="EMBL" id="KAI4322235.1"/>
    </source>
</evidence>
<sequence length="109" mass="12108">MVHLNRLNFSCQSRGTKGDNHTRLENTSLNTTNGDSSNTTNLVNVLKWKTKGLVSGPLWLIDLVQGFKEGGTLVPVKVGRSLNHVVALKPRDGNKRNLIRVVTHLLQIR</sequence>
<gene>
    <name evidence="1" type="ORF">L6164_021946</name>
</gene>
<protein>
    <submittedName>
        <fullName evidence="1">Uncharacterized protein</fullName>
    </submittedName>
</protein>
<proteinExistence type="predicted"/>
<dbReference type="EMBL" id="CM039434">
    <property type="protein sequence ID" value="KAI4322235.1"/>
    <property type="molecule type" value="Genomic_DNA"/>
</dbReference>
<keyword evidence="2" id="KW-1185">Reference proteome</keyword>